<dbReference type="InterPro" id="IPR008638">
    <property type="entry name" value="FhaB/CdiA-like_TPS"/>
</dbReference>
<dbReference type="EMBL" id="LMTZ01000131">
    <property type="protein sequence ID" value="KST63846.1"/>
    <property type="molecule type" value="Genomic_DNA"/>
</dbReference>
<protein>
    <recommendedName>
        <fullName evidence="2">Filamentous haemagglutinin FhaB/tRNA nuclease CdiA-like TPS domain-containing protein</fullName>
    </recommendedName>
</protein>
<evidence type="ECO:0000313" key="4">
    <source>
        <dbReference type="Proteomes" id="UP000053372"/>
    </source>
</evidence>
<organism evidence="3 4">
    <name type="scientific">Mastigocoleus testarum BC008</name>
    <dbReference type="NCBI Taxonomy" id="371196"/>
    <lineage>
        <taxon>Bacteria</taxon>
        <taxon>Bacillati</taxon>
        <taxon>Cyanobacteriota</taxon>
        <taxon>Cyanophyceae</taxon>
        <taxon>Nostocales</taxon>
        <taxon>Hapalosiphonaceae</taxon>
        <taxon>Mastigocoleus</taxon>
    </lineage>
</organism>
<evidence type="ECO:0000256" key="1">
    <source>
        <dbReference type="SAM" id="Phobius"/>
    </source>
</evidence>
<dbReference type="Proteomes" id="UP000053372">
    <property type="component" value="Unassembled WGS sequence"/>
</dbReference>
<dbReference type="RefSeq" id="WP_058184302.1">
    <property type="nucleotide sequence ID" value="NZ_LMTZ01000131.1"/>
</dbReference>
<accession>A0A0V7ZHX5</accession>
<keyword evidence="4" id="KW-1185">Reference proteome</keyword>
<dbReference type="NCBIfam" id="TIGR01901">
    <property type="entry name" value="adhes_NPXG"/>
    <property type="match status" value="1"/>
</dbReference>
<reference evidence="3 4" key="1">
    <citation type="journal article" date="2015" name="Genome Announc.">
        <title>Draft Genome of the Euendolithic (true boring) Cyanobacterium Mastigocoleus testarum strain BC008.</title>
        <authorList>
            <person name="Guida B.S."/>
            <person name="Garcia-Pichel F."/>
        </authorList>
    </citation>
    <scope>NUCLEOTIDE SEQUENCE [LARGE SCALE GENOMIC DNA]</scope>
    <source>
        <strain evidence="3 4">BC008</strain>
    </source>
</reference>
<evidence type="ECO:0000313" key="3">
    <source>
        <dbReference type="EMBL" id="KST63846.1"/>
    </source>
</evidence>
<dbReference type="AlphaFoldDB" id="A0A0V7ZHX5"/>
<proteinExistence type="predicted"/>
<dbReference type="InterPro" id="IPR012334">
    <property type="entry name" value="Pectin_lyas_fold"/>
</dbReference>
<sequence length="1117" mass="116200">MIYKINLQILKCLGYLGAFGLGFLQIIVFSGSKVSAQNIVPDNTLGNENSRVEVLNSGGSPVDRISGGAIRGKNLFHSFQEFNIGDGRTADFINPSNNIQNILTRVTGNNPSNILGILRVSNDGGVISNPNFFLINPNGIVFGENASLDVSGSFVGTTANALQFGEQGFFSASKPETPQLLTVNPSALFFNQVANQPVNSIESQAFLSVPTGKSLLLVGGNTFPSTTSTGKILLNGGRLRAPGGRIEIGGLGETGKINLNTIDNNFSLVFPEGVKRVDVSLLNLAEVDVTAGDGGDISIYGQNLNILDGSDICAGIGADPACGGVNQDNGSANAQAGDIKLDALGKITIANQVSEVSNNLNSNAIGNGGDINIKAKSTAIDDGGRISATNFGVGNVGNVNINSISTSVTNDSRIVSTTFGSGKSGDIVIETGNFIVENSQVGSSTFSSGKAGNLTVRASNFVELKGEVPPDEQIGFPGGLFSQVDRDGNGGQGGNLTIETKRLSVSDGSKIQAATFGRGNAGNIIIKAEEIDLFNTSLPNFFSTGIFAGVERDAREPNSAKGDGGNIAIETERLLMRGRTFISSDVDENATGNGGDINITTKSLFLIDDASILTLTQAQGDAGNIFINAHDIQLNTSVINSGIRPGGVGKGGDIDIETDFLSLLNGSQINSIIFRQSRDNQGNIIPSGKGDAGNIKINASEKITLSGVSRNGFSSALFTITEKGTSGSAGDIFVETDNLRITEGAIIGASTSNASDAGEISINAKNFEAVNGGQIVTATRDRGNAGEIILNVKENITLKGVDSNFQQRSEAAKKFILNNPSVRFQQVSDIIFNEGSASGIFANTASNSTGDGGIINLQGNSLSINDEAQITAQSQGLSKAGNININLRNSLIAENGEISTTSEQSSGGAIDIKGRNINLFGDSDIRTNVNSGEGGGGNINLTANTITALDDSDILSFANDGKGGDITFNTDGFFSSSQFLPASAIANRDNLNNLDLNDRVDVNASGTVSGNITGIPDTTFIQNSITELPENQIDTNALISQTCIARSSDTGSTFNVFGSSGFAEAPGHADISRYPTNNVRGIPKTTLRNWKKGDPIIEPDGVYRLPDGKIVLSRNCS</sequence>
<dbReference type="SUPFAM" id="SSF51126">
    <property type="entry name" value="Pectin lyase-like"/>
    <property type="match status" value="5"/>
</dbReference>
<feature type="domain" description="Filamentous haemagglutinin FhaB/tRNA nuclease CdiA-like TPS" evidence="2">
    <location>
        <begin position="46"/>
        <end position="165"/>
    </location>
</feature>
<gene>
    <name evidence="3" type="ORF">BC008_15435</name>
</gene>
<keyword evidence="1" id="KW-0472">Membrane</keyword>
<dbReference type="Pfam" id="PF05860">
    <property type="entry name" value="TPS"/>
    <property type="match status" value="1"/>
</dbReference>
<dbReference type="InterPro" id="IPR011050">
    <property type="entry name" value="Pectin_lyase_fold/virulence"/>
</dbReference>
<dbReference type="Gene3D" id="2.160.20.10">
    <property type="entry name" value="Single-stranded right-handed beta-helix, Pectin lyase-like"/>
    <property type="match status" value="3"/>
</dbReference>
<evidence type="ECO:0000259" key="2">
    <source>
        <dbReference type="SMART" id="SM00912"/>
    </source>
</evidence>
<feature type="transmembrane region" description="Helical" evidence="1">
    <location>
        <begin position="12"/>
        <end position="31"/>
    </location>
</feature>
<keyword evidence="1" id="KW-0812">Transmembrane</keyword>
<name>A0A0V7ZHX5_9CYAN</name>
<comment type="caution">
    <text evidence="3">The sequence shown here is derived from an EMBL/GenBank/DDBJ whole genome shotgun (WGS) entry which is preliminary data.</text>
</comment>
<keyword evidence="1" id="KW-1133">Transmembrane helix</keyword>
<dbReference type="SMART" id="SM00912">
    <property type="entry name" value="Haemagg_act"/>
    <property type="match status" value="1"/>
</dbReference>